<dbReference type="AlphaFoldDB" id="A0A9W8CR64"/>
<sequence length="233" mass="25958">MKLFFGGSKAKTTPKDAIITLRENLSMLEKRETHLQAKIDNETRIARANVSRNKQAALAALKRRKMLESQLEKLSGSRLTLEAQVMTIEGANVNLEMMKAMEKGKDAMKQIHKDLDIDKVDTTMDEIREQMDLANGISEAISQPQLFGAEMDEDELAAELEGLEQEELDKQLLNAERAPVALPRVPGSVQAQPAQPQRQAQAQARKASSVSDAEDEDEDAELAELRESMRMEA</sequence>
<comment type="similarity">
    <text evidence="2">Belongs to the SNF7 family.</text>
</comment>
<feature type="compositionally biased region" description="Basic and acidic residues" evidence="6">
    <location>
        <begin position="223"/>
        <end position="233"/>
    </location>
</feature>
<keyword evidence="8" id="KW-1185">Reference proteome</keyword>
<feature type="compositionally biased region" description="Acidic residues" evidence="6">
    <location>
        <begin position="212"/>
        <end position="222"/>
    </location>
</feature>
<evidence type="ECO:0000256" key="1">
    <source>
        <dbReference type="ARBA" id="ARBA00004177"/>
    </source>
</evidence>
<accession>A0A9W8CR64</accession>
<comment type="subcellular location">
    <subcellularLocation>
        <location evidence="1">Endosome</location>
    </subcellularLocation>
</comment>
<evidence type="ECO:0000256" key="6">
    <source>
        <dbReference type="SAM" id="MobiDB-lite"/>
    </source>
</evidence>
<feature type="compositionally biased region" description="Low complexity" evidence="6">
    <location>
        <begin position="190"/>
        <end position="211"/>
    </location>
</feature>
<organism evidence="7 8">
    <name type="scientific">Coemansia erecta</name>
    <dbReference type="NCBI Taxonomy" id="147472"/>
    <lineage>
        <taxon>Eukaryota</taxon>
        <taxon>Fungi</taxon>
        <taxon>Fungi incertae sedis</taxon>
        <taxon>Zoopagomycota</taxon>
        <taxon>Kickxellomycotina</taxon>
        <taxon>Kickxellomycetes</taxon>
        <taxon>Kickxellales</taxon>
        <taxon>Kickxellaceae</taxon>
        <taxon>Coemansia</taxon>
    </lineage>
</organism>
<dbReference type="GO" id="GO:0009898">
    <property type="term" value="C:cytoplasmic side of plasma membrane"/>
    <property type="evidence" value="ECO:0007669"/>
    <property type="project" value="TreeGrafter"/>
</dbReference>
<dbReference type="Proteomes" id="UP001149813">
    <property type="component" value="Unassembled WGS sequence"/>
</dbReference>
<dbReference type="Pfam" id="PF03357">
    <property type="entry name" value="Snf7"/>
    <property type="match status" value="1"/>
</dbReference>
<dbReference type="Gene3D" id="1.10.287.1060">
    <property type="entry name" value="ESAT-6-like"/>
    <property type="match status" value="1"/>
</dbReference>
<evidence type="ECO:0000256" key="4">
    <source>
        <dbReference type="ARBA" id="ARBA00040017"/>
    </source>
</evidence>
<evidence type="ECO:0000256" key="2">
    <source>
        <dbReference type="ARBA" id="ARBA00006190"/>
    </source>
</evidence>
<name>A0A9W8CR64_9FUNG</name>
<comment type="caution">
    <text evidence="7">The sequence shown here is derived from an EMBL/GenBank/DDBJ whole genome shotgun (WGS) entry which is preliminary data.</text>
</comment>
<dbReference type="GO" id="GO:0032511">
    <property type="term" value="P:late endosome to vacuole transport via multivesicular body sorting pathway"/>
    <property type="evidence" value="ECO:0007669"/>
    <property type="project" value="TreeGrafter"/>
</dbReference>
<evidence type="ECO:0000313" key="8">
    <source>
        <dbReference type="Proteomes" id="UP001149813"/>
    </source>
</evidence>
<reference evidence="7" key="1">
    <citation type="submission" date="2022-07" db="EMBL/GenBank/DDBJ databases">
        <title>Phylogenomic reconstructions and comparative analyses of Kickxellomycotina fungi.</title>
        <authorList>
            <person name="Reynolds N.K."/>
            <person name="Stajich J.E."/>
            <person name="Barry K."/>
            <person name="Grigoriev I.V."/>
            <person name="Crous P."/>
            <person name="Smith M.E."/>
        </authorList>
    </citation>
    <scope>NUCLEOTIDE SEQUENCE</scope>
    <source>
        <strain evidence="7">NBRC 32514</strain>
    </source>
</reference>
<protein>
    <recommendedName>
        <fullName evidence="4">Vacuolar-sorting protein SNF7</fullName>
    </recommendedName>
    <alternativeName>
        <fullName evidence="5">Vacuolar protein-sorting-associated protein 32</fullName>
    </alternativeName>
</protein>
<evidence type="ECO:0000256" key="3">
    <source>
        <dbReference type="ARBA" id="ARBA00022753"/>
    </source>
</evidence>
<evidence type="ECO:0000256" key="5">
    <source>
        <dbReference type="ARBA" id="ARBA00042586"/>
    </source>
</evidence>
<dbReference type="GO" id="GO:0006900">
    <property type="term" value="P:vesicle budding from membrane"/>
    <property type="evidence" value="ECO:0007669"/>
    <property type="project" value="TreeGrafter"/>
</dbReference>
<keyword evidence="3" id="KW-0967">Endosome</keyword>
<proteinExistence type="inferred from homology"/>
<dbReference type="EMBL" id="JANBOJ010000250">
    <property type="protein sequence ID" value="KAJ1720522.1"/>
    <property type="molecule type" value="Genomic_DNA"/>
</dbReference>
<dbReference type="PANTHER" id="PTHR22761">
    <property type="entry name" value="CHARGED MULTIVESICULAR BODY PROTEIN"/>
    <property type="match status" value="1"/>
</dbReference>
<dbReference type="Gene3D" id="6.10.250.1710">
    <property type="match status" value="1"/>
</dbReference>
<feature type="region of interest" description="Disordered" evidence="6">
    <location>
        <begin position="185"/>
        <end position="233"/>
    </location>
</feature>
<dbReference type="OrthoDB" id="5592979at2759"/>
<dbReference type="GO" id="GO:0000815">
    <property type="term" value="C:ESCRT III complex"/>
    <property type="evidence" value="ECO:0007669"/>
    <property type="project" value="TreeGrafter"/>
</dbReference>
<dbReference type="GO" id="GO:0005771">
    <property type="term" value="C:multivesicular body"/>
    <property type="evidence" value="ECO:0007669"/>
    <property type="project" value="TreeGrafter"/>
</dbReference>
<dbReference type="InterPro" id="IPR005024">
    <property type="entry name" value="Snf7_fam"/>
</dbReference>
<evidence type="ECO:0000313" key="7">
    <source>
        <dbReference type="EMBL" id="KAJ1720522.1"/>
    </source>
</evidence>
<dbReference type="PANTHER" id="PTHR22761:SF10">
    <property type="entry name" value="GH13992P"/>
    <property type="match status" value="1"/>
</dbReference>
<gene>
    <name evidence="7" type="primary">SNF7</name>
    <name evidence="7" type="ORF">LPJ53_004859</name>
</gene>